<sequence>MWTTFILSCGTRALFWLLQVSLCDLRGPYLNSYCQGKRSWSEERWCTRTLGMGDWALCTSLKAPFSPDQVSF</sequence>
<evidence type="ECO:0008006" key="4">
    <source>
        <dbReference type="Google" id="ProtNLM"/>
    </source>
</evidence>
<reference evidence="2" key="1">
    <citation type="submission" date="2021-10" db="EMBL/GenBank/DDBJ databases">
        <title>Tropical sea cucumber genome reveals ecological adaptation and Cuvierian tubules defense mechanism.</title>
        <authorList>
            <person name="Chen T."/>
        </authorList>
    </citation>
    <scope>NUCLEOTIDE SEQUENCE</scope>
    <source>
        <strain evidence="2">Nanhai2018</strain>
        <tissue evidence="2">Muscle</tissue>
    </source>
</reference>
<name>A0A9Q1CS71_HOLLE</name>
<accession>A0A9Q1CS71</accession>
<keyword evidence="3" id="KW-1185">Reference proteome</keyword>
<comment type="caution">
    <text evidence="2">The sequence shown here is derived from an EMBL/GenBank/DDBJ whole genome shotgun (WGS) entry which is preliminary data.</text>
</comment>
<evidence type="ECO:0000256" key="1">
    <source>
        <dbReference type="SAM" id="SignalP"/>
    </source>
</evidence>
<feature type="chain" id="PRO_5040508854" description="Secreted protein" evidence="1">
    <location>
        <begin position="26"/>
        <end position="72"/>
    </location>
</feature>
<gene>
    <name evidence="2" type="ORF">HOLleu_02877</name>
</gene>
<dbReference type="AlphaFoldDB" id="A0A9Q1CS71"/>
<dbReference type="EMBL" id="JAIZAY010000001">
    <property type="protein sequence ID" value="KAJ8049913.1"/>
    <property type="molecule type" value="Genomic_DNA"/>
</dbReference>
<organism evidence="2 3">
    <name type="scientific">Holothuria leucospilota</name>
    <name type="common">Black long sea cucumber</name>
    <name type="synonym">Mertensiothuria leucospilota</name>
    <dbReference type="NCBI Taxonomy" id="206669"/>
    <lineage>
        <taxon>Eukaryota</taxon>
        <taxon>Metazoa</taxon>
        <taxon>Echinodermata</taxon>
        <taxon>Eleutherozoa</taxon>
        <taxon>Echinozoa</taxon>
        <taxon>Holothuroidea</taxon>
        <taxon>Aspidochirotacea</taxon>
        <taxon>Aspidochirotida</taxon>
        <taxon>Holothuriidae</taxon>
        <taxon>Holothuria</taxon>
    </lineage>
</organism>
<protein>
    <recommendedName>
        <fullName evidence="4">Secreted protein</fullName>
    </recommendedName>
</protein>
<dbReference type="Proteomes" id="UP001152320">
    <property type="component" value="Chromosome 1"/>
</dbReference>
<evidence type="ECO:0000313" key="3">
    <source>
        <dbReference type="Proteomes" id="UP001152320"/>
    </source>
</evidence>
<keyword evidence="1" id="KW-0732">Signal</keyword>
<evidence type="ECO:0000313" key="2">
    <source>
        <dbReference type="EMBL" id="KAJ8049913.1"/>
    </source>
</evidence>
<proteinExistence type="predicted"/>
<feature type="signal peptide" evidence="1">
    <location>
        <begin position="1"/>
        <end position="25"/>
    </location>
</feature>